<dbReference type="GO" id="GO:0016491">
    <property type="term" value="F:oxidoreductase activity"/>
    <property type="evidence" value="ECO:0007669"/>
    <property type="project" value="InterPro"/>
</dbReference>
<keyword evidence="1" id="KW-0732">Signal</keyword>
<comment type="caution">
    <text evidence="3">The sequence shown here is derived from an EMBL/GenBank/DDBJ whole genome shotgun (WGS) entry which is preliminary data.</text>
</comment>
<dbReference type="Pfam" id="PF18312">
    <property type="entry name" value="ScsC_N"/>
    <property type="match status" value="1"/>
</dbReference>
<dbReference type="PANTHER" id="PTHR35272:SF3">
    <property type="entry name" value="THIOL:DISULFIDE INTERCHANGE PROTEIN DSBC"/>
    <property type="match status" value="1"/>
</dbReference>
<dbReference type="Proteomes" id="UP000481421">
    <property type="component" value="Unassembled WGS sequence"/>
</dbReference>
<dbReference type="SUPFAM" id="SSF52833">
    <property type="entry name" value="Thioredoxin-like"/>
    <property type="match status" value="1"/>
</dbReference>
<sequence>MILRTLIGITAMMMTSTVALAEMTDAEREAFRAEVRAFLLEEPEVLVEAMEVLQMQQEQDAVQRDLAMLRDNADLIYRDPNSWAGGNLDADLTIVEFVDYRCGYCRKAHDEVAELVESDGNIRLVLKEFPILGEQSLMASQFAIAVRQLHGDDAYKAAHDALITMRGDVLPDTLARLARDLGHDPAPIAERMKAPEVQAVIDTNHALGNLMQINGTPTFVIDETMVRGYVPLQGMRQIVAGQREG</sequence>
<gene>
    <name evidence="3" type="ORF">G3572_02700</name>
</gene>
<dbReference type="InterPro" id="IPR013766">
    <property type="entry name" value="Thioredoxin_domain"/>
</dbReference>
<dbReference type="PROSITE" id="PS51352">
    <property type="entry name" value="THIOREDOXIN_2"/>
    <property type="match status" value="1"/>
</dbReference>
<feature type="chain" id="PRO_5025425062" evidence="1">
    <location>
        <begin position="22"/>
        <end position="245"/>
    </location>
</feature>
<evidence type="ECO:0000259" key="2">
    <source>
        <dbReference type="PROSITE" id="PS51352"/>
    </source>
</evidence>
<feature type="signal peptide" evidence="1">
    <location>
        <begin position="1"/>
        <end position="21"/>
    </location>
</feature>
<dbReference type="CDD" id="cd03023">
    <property type="entry name" value="DsbA_Com1_like"/>
    <property type="match status" value="1"/>
</dbReference>
<reference evidence="3 4" key="1">
    <citation type="submission" date="2020-02" db="EMBL/GenBank/DDBJ databases">
        <title>Rhodobacter algicola sp. nov., isolated from microalga culture.</title>
        <authorList>
            <person name="Park C.-Y."/>
        </authorList>
    </citation>
    <scope>NUCLEOTIDE SEQUENCE [LARGE SCALE GENOMIC DNA]</scope>
    <source>
        <strain evidence="3 4">ETT8</strain>
    </source>
</reference>
<dbReference type="InterPro" id="IPR041205">
    <property type="entry name" value="ScsC_N"/>
</dbReference>
<dbReference type="PANTHER" id="PTHR35272">
    <property type="entry name" value="THIOL:DISULFIDE INTERCHANGE PROTEIN DSBC-RELATED"/>
    <property type="match status" value="1"/>
</dbReference>
<dbReference type="Pfam" id="PF01323">
    <property type="entry name" value="DSBA"/>
    <property type="match status" value="1"/>
</dbReference>
<evidence type="ECO:0000256" key="1">
    <source>
        <dbReference type="SAM" id="SignalP"/>
    </source>
</evidence>
<organism evidence="3 4">
    <name type="scientific">Pseudotabrizicola algicola</name>
    <dbReference type="NCBI Taxonomy" id="2709381"/>
    <lineage>
        <taxon>Bacteria</taxon>
        <taxon>Pseudomonadati</taxon>
        <taxon>Pseudomonadota</taxon>
        <taxon>Alphaproteobacteria</taxon>
        <taxon>Rhodobacterales</taxon>
        <taxon>Paracoccaceae</taxon>
        <taxon>Pseudotabrizicola</taxon>
    </lineage>
</organism>
<dbReference type="AlphaFoldDB" id="A0A6B3RJI4"/>
<dbReference type="InterPro" id="IPR051470">
    <property type="entry name" value="Thiol:disulfide_interchange"/>
</dbReference>
<dbReference type="Gene3D" id="3.40.30.10">
    <property type="entry name" value="Glutaredoxin"/>
    <property type="match status" value="1"/>
</dbReference>
<dbReference type="InterPro" id="IPR001853">
    <property type="entry name" value="DSBA-like_thioredoxin_dom"/>
</dbReference>
<evidence type="ECO:0000313" key="3">
    <source>
        <dbReference type="EMBL" id="NEX45098.1"/>
    </source>
</evidence>
<dbReference type="RefSeq" id="WP_164609118.1">
    <property type="nucleotide sequence ID" value="NZ_JAAIKE010000001.1"/>
</dbReference>
<dbReference type="EMBL" id="JAAIKE010000001">
    <property type="protein sequence ID" value="NEX45098.1"/>
    <property type="molecule type" value="Genomic_DNA"/>
</dbReference>
<feature type="domain" description="Thioredoxin" evidence="2">
    <location>
        <begin position="55"/>
        <end position="244"/>
    </location>
</feature>
<name>A0A6B3RJI4_9RHOB</name>
<protein>
    <submittedName>
        <fullName evidence="3">DsbA family protein</fullName>
    </submittedName>
</protein>
<proteinExistence type="predicted"/>
<accession>A0A6B3RJI4</accession>
<keyword evidence="4" id="KW-1185">Reference proteome</keyword>
<dbReference type="InterPro" id="IPR036249">
    <property type="entry name" value="Thioredoxin-like_sf"/>
</dbReference>
<evidence type="ECO:0000313" key="4">
    <source>
        <dbReference type="Proteomes" id="UP000481421"/>
    </source>
</evidence>